<evidence type="ECO:0000256" key="7">
    <source>
        <dbReference type="ARBA" id="ARBA00023136"/>
    </source>
</evidence>
<dbReference type="OrthoDB" id="9793390at2"/>
<dbReference type="KEGG" id="pchi:PC41400_18770"/>
<evidence type="ECO:0000256" key="5">
    <source>
        <dbReference type="ARBA" id="ARBA00022692"/>
    </source>
</evidence>
<keyword evidence="4" id="KW-1003">Cell membrane</keyword>
<reference evidence="10 11" key="1">
    <citation type="submission" date="2018-01" db="EMBL/GenBank/DDBJ databases">
        <title>The whole genome sequencing and assembly of Paenibacillus chitinolyticus KCCM 41400 strain.</title>
        <authorList>
            <person name="Kim J.-Y."/>
            <person name="Park M.-K."/>
            <person name="Lee Y.-J."/>
            <person name="Yi H."/>
            <person name="Bahn Y.-S."/>
            <person name="Kim J.F."/>
            <person name="Lee D.-W."/>
        </authorList>
    </citation>
    <scope>NUCLEOTIDE SEQUENCE [LARGE SCALE GENOMIC DNA]</scope>
    <source>
        <strain evidence="10 11">KCCM 41400</strain>
    </source>
</reference>
<evidence type="ECO:0000313" key="10">
    <source>
        <dbReference type="EMBL" id="QAV19595.1"/>
    </source>
</evidence>
<feature type="transmembrane region" description="Helical" evidence="8">
    <location>
        <begin position="229"/>
        <end position="256"/>
    </location>
</feature>
<feature type="transmembrane region" description="Helical" evidence="8">
    <location>
        <begin position="34"/>
        <end position="55"/>
    </location>
</feature>
<feature type="transmembrane region" description="Helical" evidence="8">
    <location>
        <begin position="268"/>
        <end position="293"/>
    </location>
</feature>
<evidence type="ECO:0000256" key="1">
    <source>
        <dbReference type="ARBA" id="ARBA00004651"/>
    </source>
</evidence>
<comment type="similarity">
    <text evidence="2">Belongs to the autoinducer-2 exporter (AI-2E) (TC 2.A.86) family.</text>
</comment>
<evidence type="ECO:0000313" key="11">
    <source>
        <dbReference type="Proteomes" id="UP000288943"/>
    </source>
</evidence>
<dbReference type="EMBL" id="JAMDMJ010000013">
    <property type="protein sequence ID" value="MCY9596589.1"/>
    <property type="molecule type" value="Genomic_DNA"/>
</dbReference>
<evidence type="ECO:0000313" key="12">
    <source>
        <dbReference type="Proteomes" id="UP001527202"/>
    </source>
</evidence>
<evidence type="ECO:0000256" key="2">
    <source>
        <dbReference type="ARBA" id="ARBA00009773"/>
    </source>
</evidence>
<keyword evidence="5 8" id="KW-0812">Transmembrane</keyword>
<dbReference type="Proteomes" id="UP001527202">
    <property type="component" value="Unassembled WGS sequence"/>
</dbReference>
<organism evidence="10 11">
    <name type="scientific">Paenibacillus chitinolyticus</name>
    <dbReference type="NCBI Taxonomy" id="79263"/>
    <lineage>
        <taxon>Bacteria</taxon>
        <taxon>Bacillati</taxon>
        <taxon>Bacillota</taxon>
        <taxon>Bacilli</taxon>
        <taxon>Bacillales</taxon>
        <taxon>Paenibacillaceae</taxon>
        <taxon>Paenibacillus</taxon>
    </lineage>
</organism>
<dbReference type="EMBL" id="CP026520">
    <property type="protein sequence ID" value="QAV19595.1"/>
    <property type="molecule type" value="Genomic_DNA"/>
</dbReference>
<sequence length="361" mass="40147">MYLQSRFFRVCLGIISVLLIILLFSKISFVFNPLITMINILIVPFMMAGFFYYLLRPVIQFLTSRKMNKVLSILLVYFVLSAIVIVFVVGVWPTLQHQVENFVNGVPGLIENFKQQIGRLQQNRMFSMFAGSESDLSTKLSEYLNRGITAASDYVSNVISILTNFVIIIATVPIILYYMLKESEHIPSSILTVVPKRYRRDGKEVLANIDSALSGFIVGRVIITSLLGVMLYIGFLIIDLPYSLLLAIAATILNIIPYIGPILGAIPTIIVAFTVSPAMVAWVLVVTVIAQQIEGNLLSPHIYGKRLDIHPLTTVILLLVAGDIAGILGVILAIPAYIVLKIIIVRIYSLFLAEKVEELVE</sequence>
<keyword evidence="6 8" id="KW-1133">Transmembrane helix</keyword>
<dbReference type="AlphaFoldDB" id="A0A410WYR1"/>
<reference evidence="9 12" key="2">
    <citation type="submission" date="2022-05" db="EMBL/GenBank/DDBJ databases">
        <title>Genome Sequencing of Bee-Associated Microbes.</title>
        <authorList>
            <person name="Dunlap C."/>
        </authorList>
    </citation>
    <scope>NUCLEOTIDE SEQUENCE [LARGE SCALE GENOMIC DNA]</scope>
    <source>
        <strain evidence="9 12">NRRL B-23120</strain>
    </source>
</reference>
<dbReference type="PANTHER" id="PTHR21716">
    <property type="entry name" value="TRANSMEMBRANE PROTEIN"/>
    <property type="match status" value="1"/>
</dbReference>
<dbReference type="InterPro" id="IPR002549">
    <property type="entry name" value="AI-2E-like"/>
</dbReference>
<evidence type="ECO:0000256" key="8">
    <source>
        <dbReference type="SAM" id="Phobius"/>
    </source>
</evidence>
<dbReference type="Pfam" id="PF01594">
    <property type="entry name" value="AI-2E_transport"/>
    <property type="match status" value="1"/>
</dbReference>
<feature type="transmembrane region" description="Helical" evidence="8">
    <location>
        <begin position="7"/>
        <end position="28"/>
    </location>
</feature>
<dbReference type="Proteomes" id="UP000288943">
    <property type="component" value="Chromosome"/>
</dbReference>
<gene>
    <name evidence="9" type="ORF">M5X16_12475</name>
    <name evidence="10" type="ORF">PC41400_18770</name>
</gene>
<feature type="transmembrane region" description="Helical" evidence="8">
    <location>
        <begin position="313"/>
        <end position="340"/>
    </location>
</feature>
<protein>
    <submittedName>
        <fullName evidence="10">AI-2E family transporter</fullName>
    </submittedName>
</protein>
<accession>A0A410WYR1</accession>
<dbReference type="GO" id="GO:0055085">
    <property type="term" value="P:transmembrane transport"/>
    <property type="evidence" value="ECO:0007669"/>
    <property type="project" value="TreeGrafter"/>
</dbReference>
<feature type="transmembrane region" description="Helical" evidence="8">
    <location>
        <begin position="67"/>
        <end position="92"/>
    </location>
</feature>
<evidence type="ECO:0000256" key="6">
    <source>
        <dbReference type="ARBA" id="ARBA00022989"/>
    </source>
</evidence>
<dbReference type="GO" id="GO:0005886">
    <property type="term" value="C:plasma membrane"/>
    <property type="evidence" value="ECO:0007669"/>
    <property type="project" value="UniProtKB-SubCell"/>
</dbReference>
<dbReference type="RefSeq" id="WP_042226842.1">
    <property type="nucleotide sequence ID" value="NZ_CP026520.1"/>
</dbReference>
<dbReference type="PANTHER" id="PTHR21716:SF53">
    <property type="entry name" value="PERMEASE PERM-RELATED"/>
    <property type="match status" value="1"/>
</dbReference>
<proteinExistence type="inferred from homology"/>
<feature type="transmembrane region" description="Helical" evidence="8">
    <location>
        <begin position="158"/>
        <end position="180"/>
    </location>
</feature>
<keyword evidence="7 8" id="KW-0472">Membrane</keyword>
<dbReference type="GeneID" id="95376840"/>
<keyword evidence="3" id="KW-0813">Transport</keyword>
<name>A0A410WYR1_9BACL</name>
<evidence type="ECO:0000256" key="4">
    <source>
        <dbReference type="ARBA" id="ARBA00022475"/>
    </source>
</evidence>
<keyword evidence="12" id="KW-1185">Reference proteome</keyword>
<evidence type="ECO:0000313" key="9">
    <source>
        <dbReference type="EMBL" id="MCY9596589.1"/>
    </source>
</evidence>
<evidence type="ECO:0000256" key="3">
    <source>
        <dbReference type="ARBA" id="ARBA00022448"/>
    </source>
</evidence>
<comment type="subcellular location">
    <subcellularLocation>
        <location evidence="1">Cell membrane</location>
        <topology evidence="1">Multi-pass membrane protein</topology>
    </subcellularLocation>
</comment>